<proteinExistence type="predicted"/>
<dbReference type="EMBL" id="VSRR010003690">
    <property type="protein sequence ID" value="MPC37109.1"/>
    <property type="molecule type" value="Genomic_DNA"/>
</dbReference>
<protein>
    <submittedName>
        <fullName evidence="1">Uncharacterized protein</fullName>
    </submittedName>
</protein>
<organism evidence="1 2">
    <name type="scientific">Portunus trituberculatus</name>
    <name type="common">Swimming crab</name>
    <name type="synonym">Neptunus trituberculatus</name>
    <dbReference type="NCBI Taxonomy" id="210409"/>
    <lineage>
        <taxon>Eukaryota</taxon>
        <taxon>Metazoa</taxon>
        <taxon>Ecdysozoa</taxon>
        <taxon>Arthropoda</taxon>
        <taxon>Crustacea</taxon>
        <taxon>Multicrustacea</taxon>
        <taxon>Malacostraca</taxon>
        <taxon>Eumalacostraca</taxon>
        <taxon>Eucarida</taxon>
        <taxon>Decapoda</taxon>
        <taxon>Pleocyemata</taxon>
        <taxon>Brachyura</taxon>
        <taxon>Eubrachyura</taxon>
        <taxon>Portunoidea</taxon>
        <taxon>Portunidae</taxon>
        <taxon>Portuninae</taxon>
        <taxon>Portunus</taxon>
    </lineage>
</organism>
<evidence type="ECO:0000313" key="1">
    <source>
        <dbReference type="EMBL" id="MPC37109.1"/>
    </source>
</evidence>
<keyword evidence="2" id="KW-1185">Reference proteome</keyword>
<accession>A0A5B7EVQ4</accession>
<reference evidence="1 2" key="1">
    <citation type="submission" date="2019-05" db="EMBL/GenBank/DDBJ databases">
        <title>Another draft genome of Portunus trituberculatus and its Hox gene families provides insights of decapod evolution.</title>
        <authorList>
            <person name="Jeong J.-H."/>
            <person name="Song I."/>
            <person name="Kim S."/>
            <person name="Choi T."/>
            <person name="Kim D."/>
            <person name="Ryu S."/>
            <person name="Kim W."/>
        </authorList>
    </citation>
    <scope>NUCLEOTIDE SEQUENCE [LARGE SCALE GENOMIC DNA]</scope>
    <source>
        <tissue evidence="1">Muscle</tissue>
    </source>
</reference>
<dbReference type="AlphaFoldDB" id="A0A5B7EVQ4"/>
<gene>
    <name evidence="1" type="ORF">E2C01_030583</name>
</gene>
<dbReference type="Proteomes" id="UP000324222">
    <property type="component" value="Unassembled WGS sequence"/>
</dbReference>
<name>A0A5B7EVQ4_PORTR</name>
<comment type="caution">
    <text evidence="1">The sequence shown here is derived from an EMBL/GenBank/DDBJ whole genome shotgun (WGS) entry which is preliminary data.</text>
</comment>
<sequence>MDPGHLLKGAPFVMAPPEQSLFSDTSSGGLSHLGGVVSTGVEVSHQPPGDDSCFLGFAVLSAGSFGNSSVSHVRQFDSGGLFEELREHTVRVSLGSGGGHSPVVQGQLGLFSPQVCAGMAQCSARRPQS</sequence>
<evidence type="ECO:0000313" key="2">
    <source>
        <dbReference type="Proteomes" id="UP000324222"/>
    </source>
</evidence>